<feature type="non-terminal residue" evidence="2">
    <location>
        <position position="279"/>
    </location>
</feature>
<dbReference type="Pfam" id="PF13229">
    <property type="entry name" value="Beta_helix"/>
    <property type="match status" value="1"/>
</dbReference>
<dbReference type="InterPro" id="IPR011050">
    <property type="entry name" value="Pectin_lyase_fold/virulence"/>
</dbReference>
<dbReference type="SMART" id="SM00710">
    <property type="entry name" value="PbH1"/>
    <property type="match status" value="9"/>
</dbReference>
<dbReference type="AlphaFoldDB" id="X1CLX2"/>
<dbReference type="InterPro" id="IPR012334">
    <property type="entry name" value="Pectin_lyas_fold"/>
</dbReference>
<comment type="caution">
    <text evidence="2">The sequence shown here is derived from an EMBL/GenBank/DDBJ whole genome shotgun (WGS) entry which is preliminary data.</text>
</comment>
<protein>
    <recommendedName>
        <fullName evidence="1">Right handed beta helix domain-containing protein</fullName>
    </recommendedName>
</protein>
<evidence type="ECO:0000259" key="1">
    <source>
        <dbReference type="Pfam" id="PF13229"/>
    </source>
</evidence>
<feature type="non-terminal residue" evidence="2">
    <location>
        <position position="1"/>
    </location>
</feature>
<reference evidence="2" key="1">
    <citation type="journal article" date="2014" name="Front. Microbiol.">
        <title>High frequency of phylogenetically diverse reductive dehalogenase-homologous genes in deep subseafloor sedimentary metagenomes.</title>
        <authorList>
            <person name="Kawai M."/>
            <person name="Futagami T."/>
            <person name="Toyoda A."/>
            <person name="Takaki Y."/>
            <person name="Nishi S."/>
            <person name="Hori S."/>
            <person name="Arai W."/>
            <person name="Tsubouchi T."/>
            <person name="Morono Y."/>
            <person name="Uchiyama I."/>
            <person name="Ito T."/>
            <person name="Fujiyama A."/>
            <person name="Inagaki F."/>
            <person name="Takami H."/>
        </authorList>
    </citation>
    <scope>NUCLEOTIDE SEQUENCE</scope>
    <source>
        <strain evidence="2">Expedition CK06-06</strain>
    </source>
</reference>
<proteinExistence type="predicted"/>
<feature type="domain" description="Right handed beta helix" evidence="1">
    <location>
        <begin position="40"/>
        <end position="203"/>
    </location>
</feature>
<organism evidence="2">
    <name type="scientific">marine sediment metagenome</name>
    <dbReference type="NCBI Taxonomy" id="412755"/>
    <lineage>
        <taxon>unclassified sequences</taxon>
        <taxon>metagenomes</taxon>
        <taxon>ecological metagenomes</taxon>
    </lineage>
</organism>
<dbReference type="SUPFAM" id="SSF51126">
    <property type="entry name" value="Pectin lyase-like"/>
    <property type="match status" value="1"/>
</dbReference>
<accession>X1CLX2</accession>
<name>X1CLX2_9ZZZZ</name>
<evidence type="ECO:0000313" key="2">
    <source>
        <dbReference type="EMBL" id="GAG93972.1"/>
    </source>
</evidence>
<sequence length="279" mass="29893">IYIEEGDYTLAATVNLLGSTGLSGAGENTDITGAGNFHLITINAQDDCFVEHLHLSGTSIGNNVDCINVYESLRPRIEDVIVTNSDRFGIYVATDDTHRGGWIINCSVTNTDLSGIIIDGIAGGTILDFIISENYVYSVLGNGIELQDCNQITCSANVVYAASLDGIYFDNCIESTVSNNVVSYCVQHGINNVGGDRSNISENVCAFNDSGNTANYDGIFLDSSAFNCTVSDNLCYGNHRYGIGLGDAATAGAYRCKIEGNYCQLNDREGIYVRGVENK</sequence>
<gene>
    <name evidence="2" type="ORF">S01H4_46805</name>
</gene>
<dbReference type="EMBL" id="BART01026194">
    <property type="protein sequence ID" value="GAG93972.1"/>
    <property type="molecule type" value="Genomic_DNA"/>
</dbReference>
<dbReference type="InterPro" id="IPR039448">
    <property type="entry name" value="Beta_helix"/>
</dbReference>
<dbReference type="Gene3D" id="2.160.20.10">
    <property type="entry name" value="Single-stranded right-handed beta-helix, Pectin lyase-like"/>
    <property type="match status" value="2"/>
</dbReference>
<dbReference type="InterPro" id="IPR006626">
    <property type="entry name" value="PbH1"/>
</dbReference>